<dbReference type="SUPFAM" id="SSF46689">
    <property type="entry name" value="Homeodomain-like"/>
    <property type="match status" value="1"/>
</dbReference>
<protein>
    <recommendedName>
        <fullName evidence="6">HTH tetR-type domain-containing protein</fullName>
    </recommendedName>
</protein>
<dbReference type="PANTHER" id="PTHR30055">
    <property type="entry name" value="HTH-TYPE TRANSCRIPTIONAL REGULATOR RUTR"/>
    <property type="match status" value="1"/>
</dbReference>
<dbReference type="InterPro" id="IPR039536">
    <property type="entry name" value="TetR_C_Proteobacteria"/>
</dbReference>
<dbReference type="PRINTS" id="PR00455">
    <property type="entry name" value="HTHTETR"/>
</dbReference>
<dbReference type="RefSeq" id="WP_112342186.1">
    <property type="nucleotide sequence ID" value="NZ_QMKK01000032.1"/>
</dbReference>
<evidence type="ECO:0000256" key="4">
    <source>
        <dbReference type="PROSITE-ProRule" id="PRU00335"/>
    </source>
</evidence>
<dbReference type="InterPro" id="IPR050109">
    <property type="entry name" value="HTH-type_TetR-like_transc_reg"/>
</dbReference>
<dbReference type="Pfam" id="PF00440">
    <property type="entry name" value="TetR_N"/>
    <property type="match status" value="1"/>
</dbReference>
<name>A0A329YKQ7_RHITR</name>
<dbReference type="EMBL" id="QMKK01000032">
    <property type="protein sequence ID" value="RAX41170.1"/>
    <property type="molecule type" value="Genomic_DNA"/>
</dbReference>
<dbReference type="Gene3D" id="1.10.357.10">
    <property type="entry name" value="Tetracycline Repressor, domain 2"/>
    <property type="match status" value="1"/>
</dbReference>
<dbReference type="PANTHER" id="PTHR30055:SF119">
    <property type="entry name" value="NALC"/>
    <property type="match status" value="1"/>
</dbReference>
<evidence type="ECO:0000256" key="2">
    <source>
        <dbReference type="ARBA" id="ARBA00023125"/>
    </source>
</evidence>
<evidence type="ECO:0000256" key="5">
    <source>
        <dbReference type="SAM" id="Phobius"/>
    </source>
</evidence>
<feature type="domain" description="HTH tetR-type" evidence="6">
    <location>
        <begin position="104"/>
        <end position="164"/>
    </location>
</feature>
<proteinExistence type="predicted"/>
<dbReference type="InterPro" id="IPR001647">
    <property type="entry name" value="HTH_TetR"/>
</dbReference>
<evidence type="ECO:0000313" key="7">
    <source>
        <dbReference type="EMBL" id="RAX41170.1"/>
    </source>
</evidence>
<keyword evidence="2 4" id="KW-0238">DNA-binding</keyword>
<keyword evidence="1" id="KW-0805">Transcription regulation</keyword>
<dbReference type="InterPro" id="IPR009057">
    <property type="entry name" value="Homeodomain-like_sf"/>
</dbReference>
<keyword evidence="5" id="KW-0472">Membrane</keyword>
<keyword evidence="5" id="KW-0812">Transmembrane</keyword>
<dbReference type="AlphaFoldDB" id="A0A329YKQ7"/>
<keyword evidence="3" id="KW-0804">Transcription</keyword>
<dbReference type="OrthoDB" id="9787680at2"/>
<sequence length="301" mass="33850">MLPPASESGGNRQASNAATYDDHPMSLPFLRLPHYISAFHLMIYLHAWSHLRPSKRRQKSMLYFLKLYCTVYLMLPSCVVNRKHYKSVRKRRSEGEVEMRVRTDARRQAILETATQVFREVGYERASIAMISARIGGSKTTLYGYFKSKEELFAAAMTGAMEEQGRQLTAMLDPSQPDLRRVLESFGEAYLRLVTSDDILAIVRTAVAEAANSKLGPELYVRGPKMGWEHLTTYMSHLKERNIINTTDPRVAAAHFKGLLEAGIVEPLQYGAEAEFAPREAVVAAVDAFLRAYSRSGLVIG</sequence>
<keyword evidence="5" id="KW-1133">Transmembrane helix</keyword>
<dbReference type="Pfam" id="PF14246">
    <property type="entry name" value="TetR_C_7"/>
    <property type="match status" value="1"/>
</dbReference>
<evidence type="ECO:0000256" key="3">
    <source>
        <dbReference type="ARBA" id="ARBA00023163"/>
    </source>
</evidence>
<dbReference type="PROSITE" id="PS50977">
    <property type="entry name" value="HTH_TETR_2"/>
    <property type="match status" value="1"/>
</dbReference>
<evidence type="ECO:0000313" key="8">
    <source>
        <dbReference type="Proteomes" id="UP000251205"/>
    </source>
</evidence>
<feature type="transmembrane region" description="Helical" evidence="5">
    <location>
        <begin position="63"/>
        <end position="82"/>
    </location>
</feature>
<evidence type="ECO:0000259" key="6">
    <source>
        <dbReference type="PROSITE" id="PS50977"/>
    </source>
</evidence>
<reference evidence="7 8" key="1">
    <citation type="submission" date="2018-06" db="EMBL/GenBank/DDBJ databases">
        <title>Whole Genome Sequence of an efficient microsymbiont, Rhizobium tropici.</title>
        <authorList>
            <person name="Srinivasan R."/>
            <person name="Singh H.V."/>
            <person name="Srivastava R."/>
            <person name="Kumari B."/>
            <person name="Radhakrishna A."/>
        </authorList>
    </citation>
    <scope>NUCLEOTIDE SEQUENCE [LARGE SCALE GENOMIC DNA]</scope>
    <source>
        <strain evidence="7 8">IGFRI Rhizo-19</strain>
    </source>
</reference>
<dbReference type="FunFam" id="1.10.10.60:FF:000141">
    <property type="entry name" value="TetR family transcriptional regulator"/>
    <property type="match status" value="1"/>
</dbReference>
<dbReference type="GO" id="GO:0000976">
    <property type="term" value="F:transcription cis-regulatory region binding"/>
    <property type="evidence" value="ECO:0007669"/>
    <property type="project" value="TreeGrafter"/>
</dbReference>
<comment type="caution">
    <text evidence="7">The sequence shown here is derived from an EMBL/GenBank/DDBJ whole genome shotgun (WGS) entry which is preliminary data.</text>
</comment>
<evidence type="ECO:0000256" key="1">
    <source>
        <dbReference type="ARBA" id="ARBA00023015"/>
    </source>
</evidence>
<organism evidence="7 8">
    <name type="scientific">Rhizobium tropici</name>
    <dbReference type="NCBI Taxonomy" id="398"/>
    <lineage>
        <taxon>Bacteria</taxon>
        <taxon>Pseudomonadati</taxon>
        <taxon>Pseudomonadota</taxon>
        <taxon>Alphaproteobacteria</taxon>
        <taxon>Hyphomicrobiales</taxon>
        <taxon>Rhizobiaceae</taxon>
        <taxon>Rhizobium/Agrobacterium group</taxon>
        <taxon>Rhizobium</taxon>
    </lineage>
</organism>
<accession>A0A329YKQ7</accession>
<gene>
    <name evidence="7" type="ORF">DQ393_12950</name>
</gene>
<dbReference type="Gene3D" id="1.10.10.60">
    <property type="entry name" value="Homeodomain-like"/>
    <property type="match status" value="1"/>
</dbReference>
<dbReference type="GO" id="GO:0003700">
    <property type="term" value="F:DNA-binding transcription factor activity"/>
    <property type="evidence" value="ECO:0007669"/>
    <property type="project" value="TreeGrafter"/>
</dbReference>
<dbReference type="Proteomes" id="UP000251205">
    <property type="component" value="Unassembled WGS sequence"/>
</dbReference>
<feature type="transmembrane region" description="Helical" evidence="5">
    <location>
        <begin position="32"/>
        <end position="51"/>
    </location>
</feature>
<feature type="DNA-binding region" description="H-T-H motif" evidence="4">
    <location>
        <begin position="127"/>
        <end position="146"/>
    </location>
</feature>